<feature type="non-terminal residue" evidence="2">
    <location>
        <position position="1"/>
    </location>
</feature>
<reference evidence="2 3" key="1">
    <citation type="journal article" date="2020" name="Front. Microbiol.">
        <title>Single-cell genomics of novel Actinobacteria with the Wood-Ljungdahl pathway discovered in a serpentinizing system.</title>
        <authorList>
            <person name="Merino N."/>
            <person name="Kawai M."/>
            <person name="Boyd E.S."/>
            <person name="Colman D.R."/>
            <person name="McGlynn S.E."/>
            <person name="Nealson K.H."/>
            <person name="Kurokawa K."/>
            <person name="Hongoh Y."/>
        </authorList>
    </citation>
    <scope>NUCLEOTIDE SEQUENCE [LARGE SCALE GENOMIC DNA]</scope>
    <source>
        <strain evidence="2 3">S03</strain>
    </source>
</reference>
<organism evidence="2 3">
    <name type="scientific">Candidatus Hakubella thermalkaliphila</name>
    <dbReference type="NCBI Taxonomy" id="2754717"/>
    <lineage>
        <taxon>Bacteria</taxon>
        <taxon>Bacillati</taxon>
        <taxon>Actinomycetota</taxon>
        <taxon>Actinomycetota incertae sedis</taxon>
        <taxon>Candidatus Hakubellales</taxon>
        <taxon>Candidatus Hakubellaceae</taxon>
        <taxon>Candidatus Hakubella</taxon>
    </lineage>
</organism>
<dbReference type="AlphaFoldDB" id="A0A6V8NN87"/>
<dbReference type="EMBL" id="BLRU01000647">
    <property type="protein sequence ID" value="GFP20731.1"/>
    <property type="molecule type" value="Genomic_DNA"/>
</dbReference>
<comment type="caution">
    <text evidence="2">The sequence shown here is derived from an EMBL/GenBank/DDBJ whole genome shotgun (WGS) entry which is preliminary data.</text>
</comment>
<evidence type="ECO:0000313" key="2">
    <source>
        <dbReference type="EMBL" id="GFP20731.1"/>
    </source>
</evidence>
<evidence type="ECO:0000313" key="3">
    <source>
        <dbReference type="Proteomes" id="UP000574717"/>
    </source>
</evidence>
<evidence type="ECO:0000256" key="1">
    <source>
        <dbReference type="SAM" id="MobiDB-lite"/>
    </source>
</evidence>
<name>A0A6V8NN87_9ACTN</name>
<feature type="region of interest" description="Disordered" evidence="1">
    <location>
        <begin position="1"/>
        <end position="25"/>
    </location>
</feature>
<gene>
    <name evidence="2" type="ORF">HKBW3S03_02237</name>
</gene>
<dbReference type="Proteomes" id="UP000574717">
    <property type="component" value="Unassembled WGS sequence"/>
</dbReference>
<protein>
    <submittedName>
        <fullName evidence="2">Uncharacterized protein</fullName>
    </submittedName>
</protein>
<sequence>ALSESASGTVTSATSSGPSLAEGGAPAGAAQAAKILATVGREIPSSVALLINSFQLMLPLKNRSNHS</sequence>
<accession>A0A6V8NN87</accession>
<proteinExistence type="predicted"/>